<name>A0A0F9ZQV4_9BACT</name>
<organism evidence="1 2">
    <name type="scientific">Candidatus Woesebacteria bacterium GW2011_GWA2_33_28</name>
    <dbReference type="NCBI Taxonomy" id="1618561"/>
    <lineage>
        <taxon>Bacteria</taxon>
        <taxon>Candidatus Woeseibacteriota</taxon>
    </lineage>
</organism>
<evidence type="ECO:0008006" key="3">
    <source>
        <dbReference type="Google" id="ProtNLM"/>
    </source>
</evidence>
<comment type="caution">
    <text evidence="1">The sequence shown here is derived from an EMBL/GenBank/DDBJ whole genome shotgun (WGS) entry which is preliminary data.</text>
</comment>
<dbReference type="AlphaFoldDB" id="A0A0F9ZQV4"/>
<evidence type="ECO:0000313" key="1">
    <source>
        <dbReference type="EMBL" id="KKP46668.1"/>
    </source>
</evidence>
<evidence type="ECO:0000313" key="2">
    <source>
        <dbReference type="Proteomes" id="UP000033995"/>
    </source>
</evidence>
<protein>
    <recommendedName>
        <fullName evidence="3">CHAT domain-containing protein</fullName>
    </recommendedName>
</protein>
<gene>
    <name evidence="1" type="ORF">UR38_C0009G0025</name>
</gene>
<dbReference type="EMBL" id="LBOZ01000009">
    <property type="protein sequence ID" value="KKP46668.1"/>
    <property type="molecule type" value="Genomic_DNA"/>
</dbReference>
<reference evidence="1 2" key="1">
    <citation type="journal article" date="2015" name="Nature">
        <title>rRNA introns, odd ribosomes, and small enigmatic genomes across a large radiation of phyla.</title>
        <authorList>
            <person name="Brown C.T."/>
            <person name="Hug L.A."/>
            <person name="Thomas B.C."/>
            <person name="Sharon I."/>
            <person name="Castelle C.J."/>
            <person name="Singh A."/>
            <person name="Wilkins M.J."/>
            <person name="Williams K.H."/>
            <person name="Banfield J.F."/>
        </authorList>
    </citation>
    <scope>NUCLEOTIDE SEQUENCE [LARGE SCALE GENOMIC DNA]</scope>
</reference>
<proteinExistence type="predicted"/>
<dbReference type="Proteomes" id="UP000033995">
    <property type="component" value="Unassembled WGS sequence"/>
</dbReference>
<sequence length="216" mass="24732">MNHKSLLITRPFYENPTNYLFWWSELLVKLAKEKGFEISDLKNKKVTRKEVEGRLKKMKPSLVVFNGHGDDNSIYGQDDEMLISIGFNDHLLIDKIIFARSCLSAKNLGKACVKLGTTSYIGYDEDFVFIFDIDYVSKPLLDKTARLFLEPSNQVVRSLLKGNLTSYANNSGKEMFLKNITSLLTSETTKEDSSILRYLVWDMKHQVCLGDQNAKI</sequence>
<accession>A0A0F9ZQV4</accession>